<dbReference type="EMBL" id="JABAIK010000023">
    <property type="protein sequence ID" value="NLS14560.1"/>
    <property type="molecule type" value="Genomic_DNA"/>
</dbReference>
<dbReference type="RefSeq" id="WP_168837655.1">
    <property type="nucleotide sequence ID" value="NZ_JABAIK010000023.1"/>
</dbReference>
<dbReference type="AlphaFoldDB" id="A0A7X8YIF6"/>
<protein>
    <submittedName>
        <fullName evidence="1">DUF3313 domain-containing protein</fullName>
    </submittedName>
</protein>
<dbReference type="Pfam" id="PF11769">
    <property type="entry name" value="DUF3313"/>
    <property type="match status" value="1"/>
</dbReference>
<proteinExistence type="predicted"/>
<accession>A0A7X8YIF6</accession>
<sequence>MVIFVGCSSAPRFAATQFTQYSDFWPGPRDGVDHVWARVGLREPERLANKLAKYDTVIIEPIIVVKAEKSASEELDADEIAALIQFTEQQLHNKVAQYKSVVKAPTGRTLRLQVALSNVETPNPILAVTSSVLPFGLGISAISKLATGEHTNVGAASIELLVSDAQTDAPLFAVIDRQAGNKDFSTMIDSLDDAKDAIRWWFERLGRTLDGVMYTQAT</sequence>
<reference evidence="1 2" key="1">
    <citation type="submission" date="2020-04" db="EMBL/GenBank/DDBJ databases">
        <title>Vibrio sp. SM6, a novel species isolated from seawater.</title>
        <authorList>
            <person name="Wang X."/>
        </authorList>
    </citation>
    <scope>NUCLEOTIDE SEQUENCE [LARGE SCALE GENOMIC DNA]</scope>
    <source>
        <strain evidence="1 2">SM6</strain>
    </source>
</reference>
<dbReference type="InterPro" id="IPR021747">
    <property type="entry name" value="DUF3313"/>
</dbReference>
<evidence type="ECO:0000313" key="2">
    <source>
        <dbReference type="Proteomes" id="UP000535589"/>
    </source>
</evidence>
<dbReference type="Proteomes" id="UP000535589">
    <property type="component" value="Unassembled WGS sequence"/>
</dbReference>
<name>A0A7X8YIF6_9VIBR</name>
<gene>
    <name evidence="1" type="ORF">HGP28_16995</name>
</gene>
<evidence type="ECO:0000313" key="1">
    <source>
        <dbReference type="EMBL" id="NLS14560.1"/>
    </source>
</evidence>
<organism evidence="1 2">
    <name type="scientific">Vibrio agarilyticus</name>
    <dbReference type="NCBI Taxonomy" id="2726741"/>
    <lineage>
        <taxon>Bacteria</taxon>
        <taxon>Pseudomonadati</taxon>
        <taxon>Pseudomonadota</taxon>
        <taxon>Gammaproteobacteria</taxon>
        <taxon>Vibrionales</taxon>
        <taxon>Vibrionaceae</taxon>
        <taxon>Vibrio</taxon>
    </lineage>
</organism>
<comment type="caution">
    <text evidence="1">The sequence shown here is derived from an EMBL/GenBank/DDBJ whole genome shotgun (WGS) entry which is preliminary data.</text>
</comment>
<keyword evidence="2" id="KW-1185">Reference proteome</keyword>